<dbReference type="InterPro" id="IPR010987">
    <property type="entry name" value="Glutathione-S-Trfase_C-like"/>
</dbReference>
<feature type="non-terminal residue" evidence="2">
    <location>
        <position position="1"/>
    </location>
</feature>
<dbReference type="InterPro" id="IPR004046">
    <property type="entry name" value="GST_C"/>
</dbReference>
<name>A0A382SDT2_9ZZZZ</name>
<dbReference type="PANTHER" id="PTHR44051:SF8">
    <property type="entry name" value="GLUTATHIONE S-TRANSFERASE GSTA"/>
    <property type="match status" value="1"/>
</dbReference>
<gene>
    <name evidence="2" type="ORF">METZ01_LOCUS360172</name>
</gene>
<dbReference type="SUPFAM" id="SSF47616">
    <property type="entry name" value="GST C-terminal domain-like"/>
    <property type="match status" value="1"/>
</dbReference>
<accession>A0A382SDT2</accession>
<dbReference type="InterPro" id="IPR036282">
    <property type="entry name" value="Glutathione-S-Trfase_C_sf"/>
</dbReference>
<proteinExistence type="predicted"/>
<dbReference type="PROSITE" id="PS50405">
    <property type="entry name" value="GST_CTER"/>
    <property type="match status" value="1"/>
</dbReference>
<dbReference type="Pfam" id="PF00043">
    <property type="entry name" value="GST_C"/>
    <property type="match status" value="1"/>
</dbReference>
<dbReference type="PANTHER" id="PTHR44051">
    <property type="entry name" value="GLUTATHIONE S-TRANSFERASE-RELATED"/>
    <property type="match status" value="1"/>
</dbReference>
<organism evidence="2">
    <name type="scientific">marine metagenome</name>
    <dbReference type="NCBI Taxonomy" id="408172"/>
    <lineage>
        <taxon>unclassified sequences</taxon>
        <taxon>metagenomes</taxon>
        <taxon>ecological metagenomes</taxon>
    </lineage>
</organism>
<evidence type="ECO:0000259" key="1">
    <source>
        <dbReference type="PROSITE" id="PS50405"/>
    </source>
</evidence>
<feature type="domain" description="GST C-terminal" evidence="1">
    <location>
        <begin position="1"/>
        <end position="112"/>
    </location>
</feature>
<reference evidence="2" key="1">
    <citation type="submission" date="2018-05" db="EMBL/GenBank/DDBJ databases">
        <authorList>
            <person name="Lanie J.A."/>
            <person name="Ng W.-L."/>
            <person name="Kazmierczak K.M."/>
            <person name="Andrzejewski T.M."/>
            <person name="Davidsen T.M."/>
            <person name="Wayne K.J."/>
            <person name="Tettelin H."/>
            <person name="Glass J.I."/>
            <person name="Rusch D."/>
            <person name="Podicherti R."/>
            <person name="Tsui H.-C.T."/>
            <person name="Winkler M.E."/>
        </authorList>
    </citation>
    <scope>NUCLEOTIDE SEQUENCE</scope>
</reference>
<protein>
    <recommendedName>
        <fullName evidence="1">GST C-terminal domain-containing protein</fullName>
    </recommendedName>
</protein>
<evidence type="ECO:0000313" key="2">
    <source>
        <dbReference type="EMBL" id="SVD07318.1"/>
    </source>
</evidence>
<dbReference type="AlphaFoldDB" id="A0A382SDT2"/>
<sequence>SSKWFGGCYVFLVENVVKPMLDDTPDTDVLAAHAPTFHGQAAILEAALEGGEWLCGEQATIADIAVAAPMHLHGAQKLPLEDYPNIRAWIGRVEALSCWQKSDPLPHIPAELLAKLA</sequence>
<dbReference type="EMBL" id="UINC01127896">
    <property type="protein sequence ID" value="SVD07318.1"/>
    <property type="molecule type" value="Genomic_DNA"/>
</dbReference>
<dbReference type="Gene3D" id="1.20.1050.10">
    <property type="match status" value="1"/>
</dbReference>